<evidence type="ECO:0000256" key="1">
    <source>
        <dbReference type="SAM" id="MobiDB-lite"/>
    </source>
</evidence>
<dbReference type="Gene3D" id="3.40.50.410">
    <property type="entry name" value="von Willebrand factor, type A domain"/>
    <property type="match status" value="1"/>
</dbReference>
<dbReference type="EMBL" id="FXTI01000008">
    <property type="protein sequence ID" value="SMO80484.1"/>
    <property type="molecule type" value="Genomic_DNA"/>
</dbReference>
<keyword evidence="4" id="KW-1185">Reference proteome</keyword>
<dbReference type="PROSITE" id="PS50234">
    <property type="entry name" value="VWFA"/>
    <property type="match status" value="1"/>
</dbReference>
<feature type="compositionally biased region" description="Basic and acidic residues" evidence="1">
    <location>
        <begin position="28"/>
        <end position="53"/>
    </location>
</feature>
<feature type="region of interest" description="Disordered" evidence="1">
    <location>
        <begin position="429"/>
        <end position="448"/>
    </location>
</feature>
<dbReference type="SMART" id="SM00327">
    <property type="entry name" value="VWA"/>
    <property type="match status" value="1"/>
</dbReference>
<accession>A0A521E997</accession>
<dbReference type="AlphaFoldDB" id="A0A521E997"/>
<proteinExistence type="predicted"/>
<dbReference type="Pfam" id="PF00092">
    <property type="entry name" value="VWA"/>
    <property type="match status" value="1"/>
</dbReference>
<name>A0A521E997_9BACL</name>
<dbReference type="SUPFAM" id="SSF53300">
    <property type="entry name" value="vWA-like"/>
    <property type="match status" value="1"/>
</dbReference>
<sequence>MKNGLFKSLLILFSTWLVVSGCSTGETNGDKKTAEKKEEKIPEAAHDPKEIMKQKPGRFSGENYDQKKVEKALDQFPDNLSTEEAYDRLVYLLGENYRPKYEEVMNLDPTIRVNEKTPDQKVDVPSIERMNVEIVLDASGSMAGEVDGGVKMDLAKQAIKKFVSELPEEAHVSLRVYGHKGSNEKKEKKVSCQSNELVYPLKSYNSDEFTESLDQFEPTGWTPLASAIRAANDDLKEWEGKDTRNIVYVVSDGVETCGGDPVKEAKKLGALGIEPMVKIIGFDVDNAGQKQLKQVAKASNGSYQTIQSGDDLKEYLEAEKKKLREKWEAWSTHSYLKAEEKWGGKFRKLESLLYKKPDGKERGLAYIVSQEVDRLKKAAKYLKKNEKLKEKVDESYETHPLLEKIDDREMDMDSFIDDLEVTMLNKLDKEREKEQKRIEEKEKEMTDQ</sequence>
<dbReference type="InterPro" id="IPR002035">
    <property type="entry name" value="VWF_A"/>
</dbReference>
<gene>
    <name evidence="3" type="ORF">SAMN06264849_108115</name>
</gene>
<reference evidence="3 4" key="1">
    <citation type="submission" date="2017-05" db="EMBL/GenBank/DDBJ databases">
        <authorList>
            <person name="Varghese N."/>
            <person name="Submissions S."/>
        </authorList>
    </citation>
    <scope>NUCLEOTIDE SEQUENCE [LARGE SCALE GENOMIC DNA]</scope>
    <source>
        <strain evidence="3 4">DSM 45474</strain>
    </source>
</reference>
<feature type="domain" description="VWFA" evidence="2">
    <location>
        <begin position="131"/>
        <end position="323"/>
    </location>
</feature>
<feature type="region of interest" description="Disordered" evidence="1">
    <location>
        <begin position="24"/>
        <end position="61"/>
    </location>
</feature>
<evidence type="ECO:0000259" key="2">
    <source>
        <dbReference type="PROSITE" id="PS50234"/>
    </source>
</evidence>
<dbReference type="RefSeq" id="WP_185956263.1">
    <property type="nucleotide sequence ID" value="NZ_FXTI01000008.1"/>
</dbReference>
<dbReference type="InterPro" id="IPR036465">
    <property type="entry name" value="vWFA_dom_sf"/>
</dbReference>
<evidence type="ECO:0000313" key="4">
    <source>
        <dbReference type="Proteomes" id="UP000315636"/>
    </source>
</evidence>
<dbReference type="PROSITE" id="PS51257">
    <property type="entry name" value="PROKAR_LIPOPROTEIN"/>
    <property type="match status" value="1"/>
</dbReference>
<protein>
    <submittedName>
        <fullName evidence="3">D-amino-acid dehydrogenase/Ca-activated chloride channel family protein</fullName>
    </submittedName>
</protein>
<dbReference type="Proteomes" id="UP000315636">
    <property type="component" value="Unassembled WGS sequence"/>
</dbReference>
<evidence type="ECO:0000313" key="3">
    <source>
        <dbReference type="EMBL" id="SMO80484.1"/>
    </source>
</evidence>
<organism evidence="3 4">
    <name type="scientific">Melghirimyces algeriensis</name>
    <dbReference type="NCBI Taxonomy" id="910412"/>
    <lineage>
        <taxon>Bacteria</taxon>
        <taxon>Bacillati</taxon>
        <taxon>Bacillota</taxon>
        <taxon>Bacilli</taxon>
        <taxon>Bacillales</taxon>
        <taxon>Thermoactinomycetaceae</taxon>
        <taxon>Melghirimyces</taxon>
    </lineage>
</organism>